<evidence type="ECO:0000313" key="1">
    <source>
        <dbReference type="EMBL" id="GBM99932.1"/>
    </source>
</evidence>
<dbReference type="Proteomes" id="UP000499080">
    <property type="component" value="Unassembled WGS sequence"/>
</dbReference>
<proteinExistence type="predicted"/>
<keyword evidence="2" id="KW-1185">Reference proteome</keyword>
<sequence>MRVGDVQRVMTTGTRVFRHSVPLVFKFWVGRPEDVGSVPLAVLALGSRFFNSPYAPLPMSSSTKTGGEDPVIYVSSGIWTDRMPVLEYNGCEM</sequence>
<dbReference type="AlphaFoldDB" id="A0A4Y2KEQ1"/>
<accession>A0A4Y2KEQ1</accession>
<name>A0A4Y2KEQ1_ARAVE</name>
<evidence type="ECO:0000313" key="2">
    <source>
        <dbReference type="Proteomes" id="UP000499080"/>
    </source>
</evidence>
<organism evidence="1 2">
    <name type="scientific">Araneus ventricosus</name>
    <name type="common">Orbweaver spider</name>
    <name type="synonym">Epeira ventricosa</name>
    <dbReference type="NCBI Taxonomy" id="182803"/>
    <lineage>
        <taxon>Eukaryota</taxon>
        <taxon>Metazoa</taxon>
        <taxon>Ecdysozoa</taxon>
        <taxon>Arthropoda</taxon>
        <taxon>Chelicerata</taxon>
        <taxon>Arachnida</taxon>
        <taxon>Araneae</taxon>
        <taxon>Araneomorphae</taxon>
        <taxon>Entelegynae</taxon>
        <taxon>Araneoidea</taxon>
        <taxon>Araneidae</taxon>
        <taxon>Araneus</taxon>
    </lineage>
</organism>
<protein>
    <submittedName>
        <fullName evidence="1">Uncharacterized protein</fullName>
    </submittedName>
</protein>
<dbReference type="EMBL" id="BGPR01004464">
    <property type="protein sequence ID" value="GBM99932.1"/>
    <property type="molecule type" value="Genomic_DNA"/>
</dbReference>
<reference evidence="1 2" key="1">
    <citation type="journal article" date="2019" name="Sci. Rep.">
        <title>Orb-weaving spider Araneus ventricosus genome elucidates the spidroin gene catalogue.</title>
        <authorList>
            <person name="Kono N."/>
            <person name="Nakamura H."/>
            <person name="Ohtoshi R."/>
            <person name="Moran D.A.P."/>
            <person name="Shinohara A."/>
            <person name="Yoshida Y."/>
            <person name="Fujiwara M."/>
            <person name="Mori M."/>
            <person name="Tomita M."/>
            <person name="Arakawa K."/>
        </authorList>
    </citation>
    <scope>NUCLEOTIDE SEQUENCE [LARGE SCALE GENOMIC DNA]</scope>
</reference>
<gene>
    <name evidence="1" type="ORF">AVEN_268551_1</name>
</gene>
<comment type="caution">
    <text evidence="1">The sequence shown here is derived from an EMBL/GenBank/DDBJ whole genome shotgun (WGS) entry which is preliminary data.</text>
</comment>